<evidence type="ECO:0000313" key="2">
    <source>
        <dbReference type="EMBL" id="RZC47797.1"/>
    </source>
</evidence>
<feature type="chain" id="PRO_5021304759" evidence="1">
    <location>
        <begin position="31"/>
        <end position="61"/>
    </location>
</feature>
<dbReference type="EMBL" id="CM010715">
    <property type="protein sequence ID" value="RZC47797.1"/>
    <property type="molecule type" value="Genomic_DNA"/>
</dbReference>
<dbReference type="Gene3D" id="3.30.470.20">
    <property type="entry name" value="ATP-grasp fold, B domain"/>
    <property type="match status" value="1"/>
</dbReference>
<feature type="signal peptide" evidence="1">
    <location>
        <begin position="1"/>
        <end position="30"/>
    </location>
</feature>
<name>A0A4Y7IFW8_PAPSO</name>
<keyword evidence="1" id="KW-0732">Signal</keyword>
<accession>A0A4Y7IFW8</accession>
<protein>
    <submittedName>
        <fullName evidence="2">Uncharacterized protein</fullName>
    </submittedName>
</protein>
<dbReference type="AlphaFoldDB" id="A0A4Y7IFW8"/>
<dbReference type="STRING" id="3469.A0A4Y7IFW8"/>
<keyword evidence="3" id="KW-1185">Reference proteome</keyword>
<dbReference type="Gramene" id="RZC47797">
    <property type="protein sequence ID" value="RZC47797"/>
    <property type="gene ID" value="C5167_040747"/>
</dbReference>
<reference evidence="2 3" key="1">
    <citation type="journal article" date="2018" name="Science">
        <title>The opium poppy genome and morphinan production.</title>
        <authorList>
            <person name="Guo L."/>
            <person name="Winzer T."/>
            <person name="Yang X."/>
            <person name="Li Y."/>
            <person name="Ning Z."/>
            <person name="He Z."/>
            <person name="Teodor R."/>
            <person name="Lu Y."/>
            <person name="Bowser T.A."/>
            <person name="Graham I.A."/>
            <person name="Ye K."/>
        </authorList>
    </citation>
    <scope>NUCLEOTIDE SEQUENCE [LARGE SCALE GENOMIC DNA]</scope>
    <source>
        <strain evidence="3">cv. HN1</strain>
        <tissue evidence="2">Leaves</tissue>
    </source>
</reference>
<dbReference type="Proteomes" id="UP000316621">
    <property type="component" value="Chromosome 1"/>
</dbReference>
<organism evidence="2 3">
    <name type="scientific">Papaver somniferum</name>
    <name type="common">Opium poppy</name>
    <dbReference type="NCBI Taxonomy" id="3469"/>
    <lineage>
        <taxon>Eukaryota</taxon>
        <taxon>Viridiplantae</taxon>
        <taxon>Streptophyta</taxon>
        <taxon>Embryophyta</taxon>
        <taxon>Tracheophyta</taxon>
        <taxon>Spermatophyta</taxon>
        <taxon>Magnoliopsida</taxon>
        <taxon>Ranunculales</taxon>
        <taxon>Papaveraceae</taxon>
        <taxon>Papaveroideae</taxon>
        <taxon>Papaver</taxon>
    </lineage>
</organism>
<proteinExistence type="predicted"/>
<gene>
    <name evidence="2" type="ORF">C5167_040747</name>
</gene>
<evidence type="ECO:0000256" key="1">
    <source>
        <dbReference type="SAM" id="SignalP"/>
    </source>
</evidence>
<sequence>MILSGWTDSAERKRSTSLLRLLIMLKLVVADGKLNLDDNAAFRQKKIFALPDRTQEHPREF</sequence>
<evidence type="ECO:0000313" key="3">
    <source>
        <dbReference type="Proteomes" id="UP000316621"/>
    </source>
</evidence>